<proteinExistence type="predicted"/>
<dbReference type="SUPFAM" id="SSF52540">
    <property type="entry name" value="P-loop containing nucleoside triphosphate hydrolases"/>
    <property type="match status" value="1"/>
</dbReference>
<dbReference type="Proteomes" id="UP000319769">
    <property type="component" value="Unassembled WGS sequence"/>
</dbReference>
<dbReference type="InterPro" id="IPR027417">
    <property type="entry name" value="P-loop_NTPase"/>
</dbReference>
<dbReference type="Pfam" id="PF09848">
    <property type="entry name" value="SLFN-g3_helicase"/>
    <property type="match status" value="1"/>
</dbReference>
<dbReference type="InterPro" id="IPR003593">
    <property type="entry name" value="AAA+_ATPase"/>
</dbReference>
<dbReference type="EMBL" id="VMNW02000016">
    <property type="protein sequence ID" value="KAA9161576.1"/>
    <property type="molecule type" value="Genomic_DNA"/>
</dbReference>
<comment type="caution">
    <text evidence="2">The sequence shown here is derived from an EMBL/GenBank/DDBJ whole genome shotgun (WGS) entry which is preliminary data.</text>
</comment>
<dbReference type="AlphaFoldDB" id="A0A5N0V5D3"/>
<dbReference type="SMART" id="SM00382">
    <property type="entry name" value="AAA"/>
    <property type="match status" value="1"/>
</dbReference>
<dbReference type="InterPro" id="IPR018647">
    <property type="entry name" value="SLFN_3-like_DNA/RNA_helicase"/>
</dbReference>
<gene>
    <name evidence="2" type="ORF">FPZ12_013775</name>
</gene>
<sequence length="643" mass="71187">MAASSGWKPLEAYWPAGDFLRDSERLIPEIEQSYVDAHPGNSKPSPGDVTSWRQSVYWLASLLDRLDLDQVWMFVEYRVDPAMDPIDVVLAGRHPEGGLSFGVIELKQWSHIDHPQPDIVAGLCAACRRAGPGTLCQSCSVGKVFVPAYRKHKKHPAVQVHDNMTALKTHHNMFDDRYVTLVGATYLHNLKDPESQWIRNVSPHPGIDTFTARSPAGLETFLKENFTKESGADAAEALLSRRRSTALLEPEIGSILNGYTQFSLVENQLTAVNSVLERVRNPRTPGAKKVFVISGRAGSGKSLVGLTLLGEALNAGYDASYVSGGVASRETFKRASNGRGKAFATLNSIADHRTADELDLILCDEAHRMTERPMRGSYSMRPGESSVSVVVDRAKVPVFFIDGDQRLFADEVWSPEELTREIQRLGAEVVPIRLERVLRAVGSSTYDTWVRHLLAGDQLPWKAAGHHDPEPFELYYADSAAVMESFLRGKEDAGERARMSAGICWKWEDQTGTEPEVTPEPGWARPWNAGDYHHTPGAPKRKYWATESGGFGQIGCVHTAQGLEYEWGGVILGPDLTWNGAGWAVHREHVLNKANKIRSDDELARAIRNAYGVLLSRSIRGTVLYSVDPATRTLFSELDVPRL</sequence>
<name>A0A5N0V5D3_9PSEU</name>
<organism evidence="2 3">
    <name type="scientific">Amycolatopsis acidicola</name>
    <dbReference type="NCBI Taxonomy" id="2596893"/>
    <lineage>
        <taxon>Bacteria</taxon>
        <taxon>Bacillati</taxon>
        <taxon>Actinomycetota</taxon>
        <taxon>Actinomycetes</taxon>
        <taxon>Pseudonocardiales</taxon>
        <taxon>Pseudonocardiaceae</taxon>
        <taxon>Amycolatopsis</taxon>
    </lineage>
</organism>
<feature type="domain" description="AAA+ ATPase" evidence="1">
    <location>
        <begin position="287"/>
        <end position="436"/>
    </location>
</feature>
<evidence type="ECO:0000313" key="2">
    <source>
        <dbReference type="EMBL" id="KAA9161576.1"/>
    </source>
</evidence>
<evidence type="ECO:0000259" key="1">
    <source>
        <dbReference type="SMART" id="SM00382"/>
    </source>
</evidence>
<reference evidence="2" key="1">
    <citation type="submission" date="2019-09" db="EMBL/GenBank/DDBJ databases">
        <authorList>
            <person name="Teo W.F.A."/>
            <person name="Duangmal K."/>
        </authorList>
    </citation>
    <scope>NUCLEOTIDE SEQUENCE [LARGE SCALE GENOMIC DNA]</scope>
    <source>
        <strain evidence="2">K81G1</strain>
    </source>
</reference>
<dbReference type="OrthoDB" id="3193269at2"/>
<evidence type="ECO:0000313" key="3">
    <source>
        <dbReference type="Proteomes" id="UP000319769"/>
    </source>
</evidence>
<keyword evidence="3" id="KW-1185">Reference proteome</keyword>
<accession>A0A5N0V5D3</accession>
<protein>
    <submittedName>
        <fullName evidence="2">DUF2075 domain-containing protein</fullName>
    </submittedName>
</protein>